<evidence type="ECO:0000313" key="5">
    <source>
        <dbReference type="Proteomes" id="UP001596083"/>
    </source>
</evidence>
<dbReference type="CDD" id="cd18809">
    <property type="entry name" value="SF1_C_RecD"/>
    <property type="match status" value="1"/>
</dbReference>
<evidence type="ECO:0000256" key="1">
    <source>
        <dbReference type="SAM" id="Coils"/>
    </source>
</evidence>
<feature type="coiled-coil region" evidence="1">
    <location>
        <begin position="1223"/>
        <end position="1250"/>
    </location>
</feature>
<feature type="region of interest" description="Disordered" evidence="2">
    <location>
        <begin position="1259"/>
        <end position="1308"/>
    </location>
</feature>
<evidence type="ECO:0000256" key="2">
    <source>
        <dbReference type="SAM" id="MobiDB-lite"/>
    </source>
</evidence>
<dbReference type="NCBIfam" id="NF041492">
    <property type="entry name" value="MobF"/>
    <property type="match status" value="1"/>
</dbReference>
<gene>
    <name evidence="4" type="primary">mobF</name>
    <name evidence="4" type="ORF">ACFP1Z_28550</name>
</gene>
<dbReference type="Gene3D" id="2.30.30.940">
    <property type="match status" value="1"/>
</dbReference>
<name>A0ABW0ZCR4_9ACTN</name>
<comment type="caution">
    <text evidence="4">The sequence shown here is derived from an EMBL/GenBank/DDBJ whole genome shotgun (WGS) entry which is preliminary data.</text>
</comment>
<dbReference type="SUPFAM" id="SSF52540">
    <property type="entry name" value="P-loop containing nucleoside triphosphate hydrolases"/>
    <property type="match status" value="2"/>
</dbReference>
<proteinExistence type="predicted"/>
<dbReference type="InterPro" id="IPR014862">
    <property type="entry name" value="TrwC"/>
</dbReference>
<evidence type="ECO:0000313" key="4">
    <source>
        <dbReference type="EMBL" id="MFC5724125.1"/>
    </source>
</evidence>
<dbReference type="Proteomes" id="UP001596083">
    <property type="component" value="Unassembled WGS sequence"/>
</dbReference>
<feature type="region of interest" description="Disordered" evidence="2">
    <location>
        <begin position="991"/>
        <end position="1010"/>
    </location>
</feature>
<sequence length="1308" mass="140084">MAWVTAIVDDEQVEYRLSEHSGCYVQGTAESVSQQAAQAAGPQVDYRMKGAETGALVWIGEGLAEVGLTPGTVLDEAGKDAARALTRGIHPVTGERLVRAELRAHPRSRLTGARLVEAVEAAAAAAGVDDPLELFRGKPKQAAKWATLVRMVTREGERHRLLVDTLHRIARAAGLDLADVYDAAELAGARAHQDERVSVRVRAYDLDTDMTKGDSVLWAMLAERDEQGFRQLVHQAKREAFSQLEKWIGYGLASEDGELHRIATGGLMGWTVEHQSARPVDDETPGDPHLHVHIIIANLARCEDGQWRAIANGGMDLHRHARAFDALFKARVRALAGERYGVRYERDETTRAWNVVGIPVSVRAHFSRRAAQVDAAAGADAGRDEKIRVSAETRRAKHDIGTVDLRANWRQQAEALGIDVDAMVAAAAPGPPGPGNGLSHDGPSGPRVPPPGRIAAEVFSPDTGLTAHEKTFSRAQLLAAVANACPHGLGDGDLEALADRVLAVNGYAVALPSRGPAVMSNTARYTTCDILAAEQTVVAQARARFRDGTVRLAGEAAAAAVSVFQVANGFELAAEQRRVVMRLLTAGHGVDAVIGVAGSGKTTLMEACRIGWDATGTTYAGVCLAAVAAQNLAEGSGIPSRTLASLLYRIQTGPGLQGLDVLVVDEAAMADDRAMAVLLDAAARTGTKVIGIGDPQQLQAIGPGGGFAEIHRIVGGETLTTNRRQKDAGERAALEVWRDGAAGREKALRMLAGYGRVHAADTADDARAGLLATWNQARRRWPDLHDMLAHLVVLAARNDDTDALNQGAQALRRAAGELGPAHTYALPHRQSLTLAVGDLVRVRRNDYRSRHGGGLDVLNGYRAVVTRIDPAHRVEITWRRTAPDGTRHCYERAWLTPAQISHGALSLGYAMTIAASQGLTADMSLVYGLGANSFSLYPAITRGRSENHLWLPAAALEDEQTRAELGEPRTHAELLDRAVHAYAALLKQDRPPGMASDQLRPAPAPAPLTAPPAPHFPAWNDTTTRPHGTLPDTHLRARLDEVQHAAAAAVLAAERTRLLEDTAEPDAAPSPGARTAREAAAVLDEADRLAALAQRETVNSAGAAGRWATARRDHDHAREAVARGRIALRAAGTSRAAQQRLLASTAGQMAAAQAEQQRAQHAAQAAQHQAWRTLTGSPYATALHTTGTTPPRDPQELQERLAALRAHLPDLARQIDTRHAEDLRHARHEAARLRARAEALHADADALRAEQQLRQQIAEHAPHQHRAEQAARETTVPPVRPPGAASPSRQGSEYALQPRTTAAPGRRR</sequence>
<accession>A0ABW0ZCR4</accession>
<dbReference type="RefSeq" id="WP_390320560.1">
    <property type="nucleotide sequence ID" value="NZ_JBHSPB010000024.1"/>
</dbReference>
<evidence type="ECO:0000259" key="3">
    <source>
        <dbReference type="Pfam" id="PF08751"/>
    </source>
</evidence>
<feature type="domain" description="TrwC relaxase" evidence="3">
    <location>
        <begin position="39"/>
        <end position="415"/>
    </location>
</feature>
<dbReference type="Pfam" id="PF13604">
    <property type="entry name" value="AAA_30"/>
    <property type="match status" value="1"/>
</dbReference>
<dbReference type="EMBL" id="JBHSPB010000024">
    <property type="protein sequence ID" value="MFC5724125.1"/>
    <property type="molecule type" value="Genomic_DNA"/>
</dbReference>
<organism evidence="4 5">
    <name type="scientific">Streptomyces gamaensis</name>
    <dbReference type="NCBI Taxonomy" id="1763542"/>
    <lineage>
        <taxon>Bacteria</taxon>
        <taxon>Bacillati</taxon>
        <taxon>Actinomycetota</taxon>
        <taxon>Actinomycetes</taxon>
        <taxon>Kitasatosporales</taxon>
        <taxon>Streptomycetaceae</taxon>
        <taxon>Streptomyces</taxon>
    </lineage>
</organism>
<keyword evidence="5" id="KW-1185">Reference proteome</keyword>
<feature type="region of interest" description="Disordered" evidence="2">
    <location>
        <begin position="427"/>
        <end position="448"/>
    </location>
</feature>
<protein>
    <submittedName>
        <fullName evidence="4">MobF family relaxase</fullName>
    </submittedName>
</protein>
<dbReference type="Pfam" id="PF08751">
    <property type="entry name" value="TrwC"/>
    <property type="match status" value="1"/>
</dbReference>
<dbReference type="Gene3D" id="3.40.50.300">
    <property type="entry name" value="P-loop containing nucleotide triphosphate hydrolases"/>
    <property type="match status" value="2"/>
</dbReference>
<reference evidence="5" key="1">
    <citation type="journal article" date="2019" name="Int. J. Syst. Evol. Microbiol.">
        <title>The Global Catalogue of Microorganisms (GCM) 10K type strain sequencing project: providing services to taxonomists for standard genome sequencing and annotation.</title>
        <authorList>
            <consortium name="The Broad Institute Genomics Platform"/>
            <consortium name="The Broad Institute Genome Sequencing Center for Infectious Disease"/>
            <person name="Wu L."/>
            <person name="Ma J."/>
        </authorList>
    </citation>
    <scope>NUCLEOTIDE SEQUENCE [LARGE SCALE GENOMIC DNA]</scope>
    <source>
        <strain evidence="5">CGMCC 4.7304</strain>
    </source>
</reference>
<feature type="compositionally biased region" description="Basic and acidic residues" evidence="2">
    <location>
        <begin position="1260"/>
        <end position="1271"/>
    </location>
</feature>
<dbReference type="SUPFAM" id="SSF55464">
    <property type="entry name" value="Origin of replication-binding domain, RBD-like"/>
    <property type="match status" value="1"/>
</dbReference>
<keyword evidence="1" id="KW-0175">Coiled coil</keyword>
<dbReference type="InterPro" id="IPR027417">
    <property type="entry name" value="P-loop_NTPase"/>
</dbReference>